<dbReference type="GO" id="GO:0005524">
    <property type="term" value="F:ATP binding"/>
    <property type="evidence" value="ECO:0007669"/>
    <property type="project" value="UniProtKB-KW"/>
</dbReference>
<evidence type="ECO:0000256" key="5">
    <source>
        <dbReference type="ARBA" id="ARBA00022840"/>
    </source>
</evidence>
<dbReference type="InterPro" id="IPR017871">
    <property type="entry name" value="ABC_transporter-like_CS"/>
</dbReference>
<accession>A0ABQ6F925</accession>
<dbReference type="InterPro" id="IPR027417">
    <property type="entry name" value="P-loop_NTPase"/>
</dbReference>
<evidence type="ECO:0000313" key="8">
    <source>
        <dbReference type="EMBL" id="GLT22087.1"/>
    </source>
</evidence>
<reference evidence="9" key="1">
    <citation type="journal article" date="2019" name="Int. J. Syst. Evol. Microbiol.">
        <title>The Global Catalogue of Microorganisms (GCM) 10K type strain sequencing project: providing services to taxonomists for standard genome sequencing and annotation.</title>
        <authorList>
            <consortium name="The Broad Institute Genomics Platform"/>
            <consortium name="The Broad Institute Genome Sequencing Center for Infectious Disease"/>
            <person name="Wu L."/>
            <person name="Ma J."/>
        </authorList>
    </citation>
    <scope>NUCLEOTIDE SEQUENCE [LARGE SCALE GENOMIC DNA]</scope>
    <source>
        <strain evidence="9">NBRC 102407</strain>
    </source>
</reference>
<dbReference type="SUPFAM" id="SSF52540">
    <property type="entry name" value="P-loop containing nucleoside triphosphate hydrolases"/>
    <property type="match status" value="1"/>
</dbReference>
<evidence type="ECO:0000259" key="7">
    <source>
        <dbReference type="PROSITE" id="PS50893"/>
    </source>
</evidence>
<comment type="similarity">
    <text evidence="1">Belongs to the ABC transporter superfamily.</text>
</comment>
<feature type="domain" description="ABC transporter" evidence="7">
    <location>
        <begin position="3"/>
        <end position="238"/>
    </location>
</feature>
<keyword evidence="5 8" id="KW-0067">ATP-binding</keyword>
<sequence>MLIECRSITAGYNGSPVLENIDISIGEGEIVTLVGANGAGKSTLVNTISGLLRPMAGEIHFDGKRIDQLSPADRVRMGIAHVPEGRQVFAGMTVAENLSLGAHTQTSRAAADLRSERMRELCDQYPFLHERINDVVGNFSGGQQQMLAIARGLMSNPRLIMLDEPSLGLSPLMVQEVLNLVTQLRERGHSILLSEQNARAALAIADRGYVIENGRVTLSGKAADLLDSREIAERYLGVGAATRFSREESMRIAKSLRACIGAETKSSNPRGLQS</sequence>
<dbReference type="PANTHER" id="PTHR43820:SF4">
    <property type="entry name" value="HIGH-AFFINITY BRANCHED-CHAIN AMINO ACID TRANSPORT ATP-BINDING PROTEIN LIVF"/>
    <property type="match status" value="1"/>
</dbReference>
<dbReference type="SMART" id="SM00382">
    <property type="entry name" value="AAA"/>
    <property type="match status" value="1"/>
</dbReference>
<dbReference type="PROSITE" id="PS50893">
    <property type="entry name" value="ABC_TRANSPORTER_2"/>
    <property type="match status" value="1"/>
</dbReference>
<protein>
    <submittedName>
        <fullName evidence="8">ABC transporter ATP-binding protein</fullName>
    </submittedName>
</protein>
<dbReference type="PANTHER" id="PTHR43820">
    <property type="entry name" value="HIGH-AFFINITY BRANCHED-CHAIN AMINO ACID TRANSPORT ATP-BINDING PROTEIN LIVF"/>
    <property type="match status" value="1"/>
</dbReference>
<dbReference type="CDD" id="cd03224">
    <property type="entry name" value="ABC_TM1139_LivF_branched"/>
    <property type="match status" value="1"/>
</dbReference>
<keyword evidence="6" id="KW-0029">Amino-acid transport</keyword>
<evidence type="ECO:0000256" key="4">
    <source>
        <dbReference type="ARBA" id="ARBA00022741"/>
    </source>
</evidence>
<dbReference type="Proteomes" id="UP001157167">
    <property type="component" value="Unassembled WGS sequence"/>
</dbReference>
<evidence type="ECO:0000313" key="9">
    <source>
        <dbReference type="Proteomes" id="UP001157167"/>
    </source>
</evidence>
<keyword evidence="9" id="KW-1185">Reference proteome</keyword>
<dbReference type="EMBL" id="BSPX01000018">
    <property type="protein sequence ID" value="GLT22087.1"/>
    <property type="molecule type" value="Genomic_DNA"/>
</dbReference>
<dbReference type="InterPro" id="IPR052156">
    <property type="entry name" value="BCAA_Transport_ATP-bd_LivF"/>
</dbReference>
<keyword evidence="4" id="KW-0547">Nucleotide-binding</keyword>
<name>A0ABQ6F925_9RHOO</name>
<dbReference type="Pfam" id="PF00005">
    <property type="entry name" value="ABC_tran"/>
    <property type="match status" value="1"/>
</dbReference>
<organism evidence="8 9">
    <name type="scientific">Zoogloea oryzae</name>
    <dbReference type="NCBI Taxonomy" id="310767"/>
    <lineage>
        <taxon>Bacteria</taxon>
        <taxon>Pseudomonadati</taxon>
        <taxon>Pseudomonadota</taxon>
        <taxon>Betaproteobacteria</taxon>
        <taxon>Rhodocyclales</taxon>
        <taxon>Zoogloeaceae</taxon>
        <taxon>Zoogloea</taxon>
    </lineage>
</organism>
<evidence type="ECO:0000256" key="6">
    <source>
        <dbReference type="ARBA" id="ARBA00022970"/>
    </source>
</evidence>
<dbReference type="PROSITE" id="PS00211">
    <property type="entry name" value="ABC_TRANSPORTER_1"/>
    <property type="match status" value="1"/>
</dbReference>
<dbReference type="InterPro" id="IPR003593">
    <property type="entry name" value="AAA+_ATPase"/>
</dbReference>
<dbReference type="InterPro" id="IPR003439">
    <property type="entry name" value="ABC_transporter-like_ATP-bd"/>
</dbReference>
<keyword evidence="2" id="KW-0813">Transport</keyword>
<evidence type="ECO:0000256" key="2">
    <source>
        <dbReference type="ARBA" id="ARBA00022448"/>
    </source>
</evidence>
<keyword evidence="3" id="KW-1003">Cell membrane</keyword>
<keyword evidence="3" id="KW-0472">Membrane</keyword>
<dbReference type="RefSeq" id="WP_284187459.1">
    <property type="nucleotide sequence ID" value="NZ_BSPX01000018.1"/>
</dbReference>
<proteinExistence type="inferred from homology"/>
<dbReference type="Gene3D" id="3.40.50.300">
    <property type="entry name" value="P-loop containing nucleotide triphosphate hydrolases"/>
    <property type="match status" value="1"/>
</dbReference>
<evidence type="ECO:0000256" key="1">
    <source>
        <dbReference type="ARBA" id="ARBA00005417"/>
    </source>
</evidence>
<comment type="caution">
    <text evidence="8">The sequence shown here is derived from an EMBL/GenBank/DDBJ whole genome shotgun (WGS) entry which is preliminary data.</text>
</comment>
<gene>
    <name evidence="8" type="ORF">GCM10007933_15430</name>
</gene>
<evidence type="ECO:0000256" key="3">
    <source>
        <dbReference type="ARBA" id="ARBA00022475"/>
    </source>
</evidence>